<dbReference type="PANTHER" id="PTHR14859:SF1">
    <property type="entry name" value="PGAP2-INTERACTING PROTEIN"/>
    <property type="match status" value="1"/>
</dbReference>
<organism evidence="2">
    <name type="scientific">marine metagenome</name>
    <dbReference type="NCBI Taxonomy" id="408172"/>
    <lineage>
        <taxon>unclassified sequences</taxon>
        <taxon>metagenomes</taxon>
        <taxon>ecological metagenomes</taxon>
    </lineage>
</organism>
<dbReference type="InterPro" id="IPR005135">
    <property type="entry name" value="Endo/exonuclease/phosphatase"/>
</dbReference>
<dbReference type="GO" id="GO:0003824">
    <property type="term" value="F:catalytic activity"/>
    <property type="evidence" value="ECO:0007669"/>
    <property type="project" value="InterPro"/>
</dbReference>
<gene>
    <name evidence="2" type="ORF">METZ01_LOCUS339084</name>
</gene>
<dbReference type="EMBL" id="UINC01115306">
    <property type="protein sequence ID" value="SVC86230.1"/>
    <property type="molecule type" value="Genomic_DNA"/>
</dbReference>
<name>A0A382QMW7_9ZZZZ</name>
<dbReference type="InterPro" id="IPR051916">
    <property type="entry name" value="GPI-anchor_lipid_remodeler"/>
</dbReference>
<accession>A0A382QMW7</accession>
<dbReference type="AlphaFoldDB" id="A0A382QMW7"/>
<dbReference type="InterPro" id="IPR036691">
    <property type="entry name" value="Endo/exonu/phosph_ase_sf"/>
</dbReference>
<dbReference type="Pfam" id="PF03372">
    <property type="entry name" value="Exo_endo_phos"/>
    <property type="match status" value="1"/>
</dbReference>
<sequence>MTWNIRYGAARIPWFEDSCGDRVHMTESEVTSHLDFITQYINTDIDTIDILLLQEVDVSSKRSAYVDQIQYLLESTYFNYAVYGSMWKSDLVPSGGLGKVDVGVAILSRWPLTQAERIQLPLREDQPGYEKYFYLRRC</sequence>
<feature type="domain" description="Endonuclease/exonuclease/phosphatase" evidence="1">
    <location>
        <begin position="1"/>
        <end position="125"/>
    </location>
</feature>
<evidence type="ECO:0000313" key="2">
    <source>
        <dbReference type="EMBL" id="SVC86230.1"/>
    </source>
</evidence>
<evidence type="ECO:0000259" key="1">
    <source>
        <dbReference type="Pfam" id="PF03372"/>
    </source>
</evidence>
<dbReference type="GO" id="GO:0016020">
    <property type="term" value="C:membrane"/>
    <property type="evidence" value="ECO:0007669"/>
    <property type="project" value="GOC"/>
</dbReference>
<dbReference type="SUPFAM" id="SSF56219">
    <property type="entry name" value="DNase I-like"/>
    <property type="match status" value="1"/>
</dbReference>
<proteinExistence type="predicted"/>
<dbReference type="GO" id="GO:0006506">
    <property type="term" value="P:GPI anchor biosynthetic process"/>
    <property type="evidence" value="ECO:0007669"/>
    <property type="project" value="TreeGrafter"/>
</dbReference>
<dbReference type="Gene3D" id="3.60.10.10">
    <property type="entry name" value="Endonuclease/exonuclease/phosphatase"/>
    <property type="match status" value="1"/>
</dbReference>
<dbReference type="PANTHER" id="PTHR14859">
    <property type="entry name" value="CALCOFLUOR WHITE HYPERSENSITIVE PROTEIN PRECURSOR"/>
    <property type="match status" value="1"/>
</dbReference>
<protein>
    <recommendedName>
        <fullName evidence="1">Endonuclease/exonuclease/phosphatase domain-containing protein</fullName>
    </recommendedName>
</protein>
<feature type="non-terminal residue" evidence="2">
    <location>
        <position position="138"/>
    </location>
</feature>
<reference evidence="2" key="1">
    <citation type="submission" date="2018-05" db="EMBL/GenBank/DDBJ databases">
        <authorList>
            <person name="Lanie J.A."/>
            <person name="Ng W.-L."/>
            <person name="Kazmierczak K.M."/>
            <person name="Andrzejewski T.M."/>
            <person name="Davidsen T.M."/>
            <person name="Wayne K.J."/>
            <person name="Tettelin H."/>
            <person name="Glass J.I."/>
            <person name="Rusch D."/>
            <person name="Podicherti R."/>
            <person name="Tsui H.-C.T."/>
            <person name="Winkler M.E."/>
        </authorList>
    </citation>
    <scope>NUCLEOTIDE SEQUENCE</scope>
</reference>